<dbReference type="AlphaFoldDB" id="A0A5N5GLQ0"/>
<evidence type="ECO:0000313" key="2">
    <source>
        <dbReference type="Proteomes" id="UP000327157"/>
    </source>
</evidence>
<reference evidence="1 2" key="1">
    <citation type="submission" date="2019-09" db="EMBL/GenBank/DDBJ databases">
        <authorList>
            <person name="Ou C."/>
        </authorList>
    </citation>
    <scope>NUCLEOTIDE SEQUENCE [LARGE SCALE GENOMIC DNA]</scope>
    <source>
        <strain evidence="1">S2</strain>
        <tissue evidence="1">Leaf</tissue>
    </source>
</reference>
<comment type="caution">
    <text evidence="1">The sequence shown here is derived from an EMBL/GenBank/DDBJ whole genome shotgun (WGS) entry which is preliminary data.</text>
</comment>
<reference evidence="2" key="2">
    <citation type="submission" date="2019-10" db="EMBL/GenBank/DDBJ databases">
        <title>A de novo genome assembly of a pear dwarfing rootstock.</title>
        <authorList>
            <person name="Wang F."/>
            <person name="Wang J."/>
            <person name="Li S."/>
            <person name="Zhang Y."/>
            <person name="Fang M."/>
            <person name="Ma L."/>
            <person name="Zhao Y."/>
            <person name="Jiang S."/>
        </authorList>
    </citation>
    <scope>NUCLEOTIDE SEQUENCE [LARGE SCALE GENOMIC DNA]</scope>
</reference>
<gene>
    <name evidence="1" type="ORF">D8674_021379</name>
</gene>
<protein>
    <submittedName>
        <fullName evidence="1">Uncharacterized protein</fullName>
    </submittedName>
</protein>
<name>A0A5N5GLQ0_9ROSA</name>
<keyword evidence="2" id="KW-1185">Reference proteome</keyword>
<dbReference type="EMBL" id="SMOL01000402">
    <property type="protein sequence ID" value="KAB2614791.1"/>
    <property type="molecule type" value="Genomic_DNA"/>
</dbReference>
<proteinExistence type="predicted"/>
<sequence>MEDKNKDHSMPAVDPNDLRQHFEFAHAIGVAMRNNCPTVPEELKNSMLRELSKKAKANKSNWEKNTLFHHSGSRPFSYRMEARRQNNFYYFLDSY</sequence>
<reference evidence="1 2" key="3">
    <citation type="submission" date="2019-11" db="EMBL/GenBank/DDBJ databases">
        <title>A de novo genome assembly of a pear dwarfing rootstock.</title>
        <authorList>
            <person name="Wang F."/>
            <person name="Wang J."/>
            <person name="Li S."/>
            <person name="Zhang Y."/>
            <person name="Fang M."/>
            <person name="Ma L."/>
            <person name="Zhao Y."/>
            <person name="Jiang S."/>
        </authorList>
    </citation>
    <scope>NUCLEOTIDE SEQUENCE [LARGE SCALE GENOMIC DNA]</scope>
    <source>
        <strain evidence="1">S2</strain>
        <tissue evidence="1">Leaf</tissue>
    </source>
</reference>
<evidence type="ECO:0000313" key="1">
    <source>
        <dbReference type="EMBL" id="KAB2614791.1"/>
    </source>
</evidence>
<organism evidence="1 2">
    <name type="scientific">Pyrus ussuriensis x Pyrus communis</name>
    <dbReference type="NCBI Taxonomy" id="2448454"/>
    <lineage>
        <taxon>Eukaryota</taxon>
        <taxon>Viridiplantae</taxon>
        <taxon>Streptophyta</taxon>
        <taxon>Embryophyta</taxon>
        <taxon>Tracheophyta</taxon>
        <taxon>Spermatophyta</taxon>
        <taxon>Magnoliopsida</taxon>
        <taxon>eudicotyledons</taxon>
        <taxon>Gunneridae</taxon>
        <taxon>Pentapetalae</taxon>
        <taxon>rosids</taxon>
        <taxon>fabids</taxon>
        <taxon>Rosales</taxon>
        <taxon>Rosaceae</taxon>
        <taxon>Amygdaloideae</taxon>
        <taxon>Maleae</taxon>
        <taxon>Pyrus</taxon>
    </lineage>
</organism>
<accession>A0A5N5GLQ0</accession>
<dbReference type="Proteomes" id="UP000327157">
    <property type="component" value="Chromosome 3"/>
</dbReference>